<dbReference type="OrthoDB" id="630895at2759"/>
<name>A0A9P6RL77_9FUNG</name>
<dbReference type="Gene3D" id="3.80.10.10">
    <property type="entry name" value="Ribonuclease Inhibitor"/>
    <property type="match status" value="1"/>
</dbReference>
<protein>
    <recommendedName>
        <fullName evidence="4">F-box domain-containing protein</fullName>
    </recommendedName>
</protein>
<sequence>MSNKVQHLEIPQSVSAGLAPEIILHILSFLHNHDSPSTLWPILTLCKRWASLAIKLIYEQPVVHVSRLDTFIATLSLQDRLQDGQTPIWDANIFSIGGSLSGSQTKNLGIEYRALIKKPCRIVGQSAPVKQDLIQLWDLQSLLWSAPAFLRADSPLSGSLDTSVADGSWTHSQPSPPSSPSPPSPSSPTSSSSGHFPDLTSPIQSPQLQSPNASEVSIPATAPIVTRSPSSPKSPKAVLVRRKKKTLPPPGPVVLLLDVQPIFSDAMHSILREVPGMRLRRLQYKWILSVPLLELLEANVSTLQELVFSRPPIRQDGLMAVALLLAKAKQLHTLKLDHCQFAGCTVLSQFAHSCGSTLRTLEIRQHIMMRPMANHALFPVDGSEDYRLNMMPTLPDQELASWSNAMDACLHCGAAVSDRPADEIESLIDNLGVSDEEADEASATGGANVPAVATPQPQLEPPAEAQLAMIDIEAKNDFALKEFGDNCTQLTRLRLQHLTWLTDECLSGFRPTTLLSQPPYEEHRVTRGLKEIEVTDSYYGSQVTIEGILELCGPNLEIFNVDRKSCWRTRGPGTLETPKVDSRGLCSACVDRELARQARLANISTGERLLSGLLQRGTSENGEAGQVGQICRLEALVLTEHWVSINTLKEALHRWRRTLKVLSVRLFKCSLKELEDALLTQGEDGKAAAPAHAGLVLERAVLDLQWVNIEGSEVEGLARRLFEGCKTLGSIEINKRVWKRDT</sequence>
<keyword evidence="3" id="KW-1185">Reference proteome</keyword>
<organism evidence="2 3">
    <name type="scientific">Dissophora globulifera</name>
    <dbReference type="NCBI Taxonomy" id="979702"/>
    <lineage>
        <taxon>Eukaryota</taxon>
        <taxon>Fungi</taxon>
        <taxon>Fungi incertae sedis</taxon>
        <taxon>Mucoromycota</taxon>
        <taxon>Mortierellomycotina</taxon>
        <taxon>Mortierellomycetes</taxon>
        <taxon>Mortierellales</taxon>
        <taxon>Mortierellaceae</taxon>
        <taxon>Dissophora</taxon>
    </lineage>
</organism>
<dbReference type="EMBL" id="JAAAIP010000312">
    <property type="protein sequence ID" value="KAG0319732.1"/>
    <property type="molecule type" value="Genomic_DNA"/>
</dbReference>
<reference evidence="2" key="1">
    <citation type="journal article" date="2020" name="Fungal Divers.">
        <title>Resolving the Mortierellaceae phylogeny through synthesis of multi-gene phylogenetics and phylogenomics.</title>
        <authorList>
            <person name="Vandepol N."/>
            <person name="Liber J."/>
            <person name="Desiro A."/>
            <person name="Na H."/>
            <person name="Kennedy M."/>
            <person name="Barry K."/>
            <person name="Grigoriev I.V."/>
            <person name="Miller A.N."/>
            <person name="O'Donnell K."/>
            <person name="Stajich J.E."/>
            <person name="Bonito G."/>
        </authorList>
    </citation>
    <scope>NUCLEOTIDE SEQUENCE</scope>
    <source>
        <strain evidence="2">REB-010B</strain>
    </source>
</reference>
<gene>
    <name evidence="2" type="ORF">BGZ99_004959</name>
</gene>
<feature type="compositionally biased region" description="Pro residues" evidence="1">
    <location>
        <begin position="174"/>
        <end position="186"/>
    </location>
</feature>
<dbReference type="InterPro" id="IPR032675">
    <property type="entry name" value="LRR_dom_sf"/>
</dbReference>
<evidence type="ECO:0000313" key="3">
    <source>
        <dbReference type="Proteomes" id="UP000738325"/>
    </source>
</evidence>
<evidence type="ECO:0000256" key="1">
    <source>
        <dbReference type="SAM" id="MobiDB-lite"/>
    </source>
</evidence>
<dbReference type="AlphaFoldDB" id="A0A9P6RL77"/>
<evidence type="ECO:0000313" key="2">
    <source>
        <dbReference type="EMBL" id="KAG0319732.1"/>
    </source>
</evidence>
<evidence type="ECO:0008006" key="4">
    <source>
        <dbReference type="Google" id="ProtNLM"/>
    </source>
</evidence>
<feature type="compositionally biased region" description="Polar residues" evidence="1">
    <location>
        <begin position="201"/>
        <end position="215"/>
    </location>
</feature>
<dbReference type="SUPFAM" id="SSF52047">
    <property type="entry name" value="RNI-like"/>
    <property type="match status" value="1"/>
</dbReference>
<dbReference type="Proteomes" id="UP000738325">
    <property type="component" value="Unassembled WGS sequence"/>
</dbReference>
<proteinExistence type="predicted"/>
<feature type="region of interest" description="Disordered" evidence="1">
    <location>
        <begin position="158"/>
        <end position="243"/>
    </location>
</feature>
<comment type="caution">
    <text evidence="2">The sequence shown here is derived from an EMBL/GenBank/DDBJ whole genome shotgun (WGS) entry which is preliminary data.</text>
</comment>
<accession>A0A9P6RL77</accession>